<evidence type="ECO:0000256" key="6">
    <source>
        <dbReference type="ARBA" id="ARBA00023136"/>
    </source>
</evidence>
<dbReference type="InterPro" id="IPR000390">
    <property type="entry name" value="Small_drug/metabolite_transptr"/>
</dbReference>
<feature type="transmembrane region" description="Helical" evidence="8">
    <location>
        <begin position="56"/>
        <end position="78"/>
    </location>
</feature>
<dbReference type="InterPro" id="IPR045324">
    <property type="entry name" value="Small_multidrug_res"/>
</dbReference>
<keyword evidence="6 8" id="KW-0472">Membrane</keyword>
<proteinExistence type="inferred from homology"/>
<dbReference type="Proteomes" id="UP001344251">
    <property type="component" value="Chromosome"/>
</dbReference>
<accession>A0ABZ1F8W5</accession>
<evidence type="ECO:0000256" key="7">
    <source>
        <dbReference type="RuleBase" id="RU003942"/>
    </source>
</evidence>
<evidence type="ECO:0000256" key="5">
    <source>
        <dbReference type="ARBA" id="ARBA00022989"/>
    </source>
</evidence>
<keyword evidence="4 7" id="KW-0812">Transmembrane</keyword>
<evidence type="ECO:0000256" key="4">
    <source>
        <dbReference type="ARBA" id="ARBA00022692"/>
    </source>
</evidence>
<name>A0ABZ1F8W5_9ACTN</name>
<dbReference type="RefSeq" id="WP_326615904.1">
    <property type="nucleotide sequence ID" value="NZ_CP109106.1"/>
</dbReference>
<gene>
    <name evidence="9" type="ORF">OG863_01565</name>
</gene>
<keyword evidence="5 8" id="KW-1133">Transmembrane helix</keyword>
<dbReference type="Pfam" id="PF00893">
    <property type="entry name" value="Multi_Drug_Res"/>
    <property type="match status" value="1"/>
</dbReference>
<comment type="similarity">
    <text evidence="7">Belongs to the drug/metabolite transporter (DMT) superfamily. Small multidrug resistance (SMR) (TC 2.A.7.1) family.</text>
</comment>
<keyword evidence="3" id="KW-1003">Cell membrane</keyword>
<dbReference type="PANTHER" id="PTHR30561:SF1">
    <property type="entry name" value="MULTIDRUG TRANSPORTER EMRE"/>
    <property type="match status" value="1"/>
</dbReference>
<reference evidence="9 10" key="1">
    <citation type="submission" date="2022-10" db="EMBL/GenBank/DDBJ databases">
        <title>The complete genomes of actinobacterial strains from the NBC collection.</title>
        <authorList>
            <person name="Joergensen T.S."/>
            <person name="Alvarez Arevalo M."/>
            <person name="Sterndorff E.B."/>
            <person name="Faurdal D."/>
            <person name="Vuksanovic O."/>
            <person name="Mourched A.-S."/>
            <person name="Charusanti P."/>
            <person name="Shaw S."/>
            <person name="Blin K."/>
            <person name="Weber T."/>
        </authorList>
    </citation>
    <scope>NUCLEOTIDE SEQUENCE [LARGE SCALE GENOMIC DNA]</scope>
    <source>
        <strain evidence="9 10">NBC 01774</strain>
    </source>
</reference>
<sequence length="106" mass="11021">MRKWRLLLAAILLEATATLSLRVALDHAAWFAVVAIGYTASFAALTFALRQGMALGAAYGIWAASGVALTALASRILFKEPLTKVMSLGIGLIVAGVLAIELGAAH</sequence>
<evidence type="ECO:0000256" key="3">
    <source>
        <dbReference type="ARBA" id="ARBA00022475"/>
    </source>
</evidence>
<dbReference type="Gene3D" id="1.10.3730.20">
    <property type="match status" value="1"/>
</dbReference>
<evidence type="ECO:0000313" key="9">
    <source>
        <dbReference type="EMBL" id="WSB66757.1"/>
    </source>
</evidence>
<feature type="transmembrane region" description="Helical" evidence="8">
    <location>
        <begin position="84"/>
        <end position="104"/>
    </location>
</feature>
<evidence type="ECO:0000256" key="2">
    <source>
        <dbReference type="ARBA" id="ARBA00022448"/>
    </source>
</evidence>
<feature type="transmembrane region" description="Helical" evidence="8">
    <location>
        <begin position="27"/>
        <end position="49"/>
    </location>
</feature>
<evidence type="ECO:0000256" key="1">
    <source>
        <dbReference type="ARBA" id="ARBA00004651"/>
    </source>
</evidence>
<evidence type="ECO:0000256" key="8">
    <source>
        <dbReference type="SAM" id="Phobius"/>
    </source>
</evidence>
<dbReference type="PANTHER" id="PTHR30561">
    <property type="entry name" value="SMR FAMILY PROTON-DEPENDENT DRUG EFFLUX TRANSPORTER SUGE"/>
    <property type="match status" value="1"/>
</dbReference>
<dbReference type="InterPro" id="IPR037185">
    <property type="entry name" value="EmrE-like"/>
</dbReference>
<dbReference type="SUPFAM" id="SSF103481">
    <property type="entry name" value="Multidrug resistance efflux transporter EmrE"/>
    <property type="match status" value="1"/>
</dbReference>
<keyword evidence="2" id="KW-0813">Transport</keyword>
<dbReference type="EMBL" id="CP109106">
    <property type="protein sequence ID" value="WSB66757.1"/>
    <property type="molecule type" value="Genomic_DNA"/>
</dbReference>
<organism evidence="9 10">
    <name type="scientific">Streptomyces decoyicus</name>
    <dbReference type="NCBI Taxonomy" id="249567"/>
    <lineage>
        <taxon>Bacteria</taxon>
        <taxon>Bacillati</taxon>
        <taxon>Actinomycetota</taxon>
        <taxon>Actinomycetes</taxon>
        <taxon>Kitasatosporales</taxon>
        <taxon>Streptomycetaceae</taxon>
        <taxon>Streptomyces</taxon>
    </lineage>
</organism>
<protein>
    <submittedName>
        <fullName evidence="9">SMR family transporter</fullName>
    </submittedName>
</protein>
<keyword evidence="10" id="KW-1185">Reference proteome</keyword>
<evidence type="ECO:0000313" key="10">
    <source>
        <dbReference type="Proteomes" id="UP001344251"/>
    </source>
</evidence>
<comment type="subcellular location">
    <subcellularLocation>
        <location evidence="1 7">Cell membrane</location>
        <topology evidence="1 7">Multi-pass membrane protein</topology>
    </subcellularLocation>
</comment>